<dbReference type="Proteomes" id="UP000007947">
    <property type="component" value="Chromosome"/>
</dbReference>
<dbReference type="Pfam" id="PF01232">
    <property type="entry name" value="Mannitol_dh"/>
    <property type="match status" value="1"/>
</dbReference>
<dbReference type="HOGENOM" id="CLU_027324_0_1_11"/>
<feature type="domain" description="Mannitol dehydrogenase C-terminal" evidence="8">
    <location>
        <begin position="288"/>
        <end position="475"/>
    </location>
</feature>
<comment type="catalytic activity">
    <reaction evidence="5">
        <text>D-mannitol 1-phosphate + NAD(+) = beta-D-fructose 6-phosphate + NADH + H(+)</text>
        <dbReference type="Rhea" id="RHEA:19661"/>
        <dbReference type="ChEBI" id="CHEBI:15378"/>
        <dbReference type="ChEBI" id="CHEBI:57540"/>
        <dbReference type="ChEBI" id="CHEBI:57634"/>
        <dbReference type="ChEBI" id="CHEBI:57945"/>
        <dbReference type="ChEBI" id="CHEBI:61381"/>
        <dbReference type="EC" id="1.1.1.17"/>
    </reaction>
</comment>
<dbReference type="KEGG" id="mph:MLP_35300"/>
<comment type="similarity">
    <text evidence="6">Belongs to the mannitol dehydrogenase family. UxuB subfamily.</text>
</comment>
<evidence type="ECO:0000256" key="4">
    <source>
        <dbReference type="ARBA" id="ARBA00023027"/>
    </source>
</evidence>
<evidence type="ECO:0000259" key="7">
    <source>
        <dbReference type="Pfam" id="PF01232"/>
    </source>
</evidence>
<organism evidence="9 10">
    <name type="scientific">Microlunatus phosphovorus (strain ATCC 700054 / DSM 10555 / JCM 9379 / NBRC 101784 / NCIMB 13414 / VKM Ac-1990 / NM-1)</name>
    <dbReference type="NCBI Taxonomy" id="1032480"/>
    <lineage>
        <taxon>Bacteria</taxon>
        <taxon>Bacillati</taxon>
        <taxon>Actinomycetota</taxon>
        <taxon>Actinomycetes</taxon>
        <taxon>Propionibacteriales</taxon>
        <taxon>Propionibacteriaceae</taxon>
        <taxon>Microlunatus</taxon>
    </lineage>
</organism>
<dbReference type="PANTHER" id="PTHR43362:SF1">
    <property type="entry name" value="MANNITOL DEHYDROGENASE 2-RELATED"/>
    <property type="match status" value="1"/>
</dbReference>
<dbReference type="Pfam" id="PF08125">
    <property type="entry name" value="Mannitol_dh_C"/>
    <property type="match status" value="1"/>
</dbReference>
<feature type="domain" description="Mannitol dehydrogenase N-terminal" evidence="7">
    <location>
        <begin position="30"/>
        <end position="278"/>
    </location>
</feature>
<protein>
    <recommendedName>
        <fullName evidence="2">Mannitol-1-phosphate 5-dehydrogenase</fullName>
        <ecNumber evidence="1">1.1.1.17</ecNumber>
    </recommendedName>
</protein>
<dbReference type="GO" id="GO:0019594">
    <property type="term" value="P:mannitol metabolic process"/>
    <property type="evidence" value="ECO:0007669"/>
    <property type="project" value="InterPro"/>
</dbReference>
<evidence type="ECO:0000313" key="9">
    <source>
        <dbReference type="EMBL" id="BAK36544.1"/>
    </source>
</evidence>
<accession>F5XN94</accession>
<proteinExistence type="inferred from homology"/>
<dbReference type="InterPro" id="IPR036291">
    <property type="entry name" value="NAD(P)-bd_dom_sf"/>
</dbReference>
<dbReference type="InterPro" id="IPR013118">
    <property type="entry name" value="Mannitol_DH_C"/>
</dbReference>
<gene>
    <name evidence="9" type="ordered locus">MLP_35300</name>
</gene>
<evidence type="ECO:0000256" key="5">
    <source>
        <dbReference type="ARBA" id="ARBA00048615"/>
    </source>
</evidence>
<dbReference type="InterPro" id="IPR000669">
    <property type="entry name" value="Mannitol_DH"/>
</dbReference>
<dbReference type="RefSeq" id="WP_013864399.1">
    <property type="nucleotide sequence ID" value="NC_015635.1"/>
</dbReference>
<keyword evidence="4" id="KW-0520">NAD</keyword>
<dbReference type="SUPFAM" id="SSF51735">
    <property type="entry name" value="NAD(P)-binding Rossmann-fold domains"/>
    <property type="match status" value="1"/>
</dbReference>
<dbReference type="GO" id="GO:0008926">
    <property type="term" value="F:mannitol-1-phosphate 5-dehydrogenase activity"/>
    <property type="evidence" value="ECO:0007669"/>
    <property type="project" value="UniProtKB-EC"/>
</dbReference>
<dbReference type="InterPro" id="IPR008927">
    <property type="entry name" value="6-PGluconate_DH-like_C_sf"/>
</dbReference>
<dbReference type="OrthoDB" id="271711at2"/>
<evidence type="ECO:0000256" key="1">
    <source>
        <dbReference type="ARBA" id="ARBA00012939"/>
    </source>
</evidence>
<evidence type="ECO:0000256" key="2">
    <source>
        <dbReference type="ARBA" id="ARBA00016219"/>
    </source>
</evidence>
<keyword evidence="10" id="KW-1185">Reference proteome</keyword>
<name>F5XN94_MICPN</name>
<dbReference type="InterPro" id="IPR013328">
    <property type="entry name" value="6PGD_dom2"/>
</dbReference>
<dbReference type="InterPro" id="IPR023027">
    <property type="entry name" value="Mannitol_DH_CS"/>
</dbReference>
<dbReference type="EMBL" id="AP012204">
    <property type="protein sequence ID" value="BAK36544.1"/>
    <property type="molecule type" value="Genomic_DNA"/>
</dbReference>
<dbReference type="EC" id="1.1.1.17" evidence="1"/>
<dbReference type="SUPFAM" id="SSF48179">
    <property type="entry name" value="6-phosphogluconate dehydrogenase C-terminal domain-like"/>
    <property type="match status" value="1"/>
</dbReference>
<dbReference type="InterPro" id="IPR050988">
    <property type="entry name" value="Mannitol_DH/Oxidoreductase"/>
</dbReference>
<dbReference type="Gene3D" id="1.10.1040.10">
    <property type="entry name" value="N-(1-d-carboxylethyl)-l-norvaline Dehydrogenase, domain 2"/>
    <property type="match status" value="1"/>
</dbReference>
<dbReference type="eggNOG" id="COG0246">
    <property type="taxonomic scope" value="Bacteria"/>
</dbReference>
<dbReference type="PRINTS" id="PR00084">
    <property type="entry name" value="MTLDHDRGNASE"/>
</dbReference>
<dbReference type="PANTHER" id="PTHR43362">
    <property type="entry name" value="MANNITOL DEHYDROGENASE DSF1-RELATED"/>
    <property type="match status" value="1"/>
</dbReference>
<reference evidence="9 10" key="1">
    <citation type="submission" date="2011-05" db="EMBL/GenBank/DDBJ databases">
        <title>Whole genome sequence of Microlunatus phosphovorus NM-1.</title>
        <authorList>
            <person name="Hosoyama A."/>
            <person name="Sasaki K."/>
            <person name="Harada T."/>
            <person name="Igarashi R."/>
            <person name="Kawakoshi A."/>
            <person name="Sasagawa M."/>
            <person name="Fukada J."/>
            <person name="Nakamura S."/>
            <person name="Katano Y."/>
            <person name="Hanada S."/>
            <person name="Kamagata Y."/>
            <person name="Nakamura N."/>
            <person name="Yamazaki S."/>
            <person name="Fujita N."/>
        </authorList>
    </citation>
    <scope>NUCLEOTIDE SEQUENCE [LARGE SCALE GENOMIC DNA]</scope>
    <source>
        <strain evidence="10">ATCC 700054 / DSM 10555 / JCM 9379 / NBRC 101784 / NCIMB 13414 / VKM Ac-1990 / NM-1</strain>
    </source>
</reference>
<dbReference type="Gene3D" id="3.40.50.720">
    <property type="entry name" value="NAD(P)-binding Rossmann-like Domain"/>
    <property type="match status" value="1"/>
</dbReference>
<evidence type="ECO:0000313" key="10">
    <source>
        <dbReference type="Proteomes" id="UP000007947"/>
    </source>
</evidence>
<evidence type="ECO:0000259" key="8">
    <source>
        <dbReference type="Pfam" id="PF08125"/>
    </source>
</evidence>
<dbReference type="FunFam" id="3.40.50.720:FF:000129">
    <property type="entry name" value="D-mannonate oxidoreductase"/>
    <property type="match status" value="1"/>
</dbReference>
<evidence type="ECO:0000256" key="3">
    <source>
        <dbReference type="ARBA" id="ARBA00023002"/>
    </source>
</evidence>
<sequence length="493" mass="53987">MSKLNRSTLSSLDSAVKVPGYDLAAVRGGIAHIGVGAFHRAHQAVYVDRLLNQGLAMDWGIVGIGLLPPDAAMRDALRDQDYLYTVLVKHADGSLEPHVVGSIIDYLFAPDDPEAVLSALTDPAIRIVSLTITEGGYHVDQSTGELDLDDALRADLVPGAVPATAFGFIVEALARRRAADIAPFTVMSCDNIQGNGTLARHVITDFARLRDPELGAWIEANVAFPNSMVDRITPVTTDTDRALLTVEFDLEDRWPVVCEPYLQWVLEDEFCTGRPPFEVAGVQVVDEVAPYELMKLRLLNAGHQALGYLGYLAGYRYAHEAAQDPLFAEFLLGYMEQEATPSLDPVPGVDLAAYRAQLIERFANPYVADTLARLCTDSSDRIPKFLVPVIQYQLAHGGPVHRSALVVASWARYAEGVDEQGQPIDVVDQRRAAVQARAEHNLDEPLLFLADESLFGALREDARFTALYTAALRELHTHGARATLEQWPPADLD</sequence>
<dbReference type="InterPro" id="IPR013131">
    <property type="entry name" value="Mannitol_DH_N"/>
</dbReference>
<dbReference type="AlphaFoldDB" id="F5XN94"/>
<evidence type="ECO:0000256" key="6">
    <source>
        <dbReference type="ARBA" id="ARBA00061451"/>
    </source>
</evidence>
<dbReference type="PROSITE" id="PS00974">
    <property type="entry name" value="MANNITOL_DHGENASE"/>
    <property type="match status" value="1"/>
</dbReference>
<dbReference type="STRING" id="1032480.MLP_35300"/>
<keyword evidence="3 9" id="KW-0560">Oxidoreductase</keyword>